<dbReference type="Pfam" id="PF12780">
    <property type="entry name" value="AAA_8"/>
    <property type="match status" value="1"/>
</dbReference>
<dbReference type="FunFam" id="1.20.1270.280:FF:000003">
    <property type="entry name" value="Dynein axonemal heavy chain 17"/>
    <property type="match status" value="1"/>
</dbReference>
<dbReference type="Gene3D" id="1.20.920.30">
    <property type="match status" value="1"/>
</dbReference>
<dbReference type="InterPro" id="IPR003593">
    <property type="entry name" value="AAA+_ATPase"/>
</dbReference>
<feature type="coiled-coil region" evidence="15">
    <location>
        <begin position="771"/>
        <end position="798"/>
    </location>
</feature>
<evidence type="ECO:0000256" key="1">
    <source>
        <dbReference type="ARBA" id="ARBA00004611"/>
    </source>
</evidence>
<feature type="domain" description="AAA+ ATPase" evidence="16">
    <location>
        <begin position="2796"/>
        <end position="2908"/>
    </location>
</feature>
<evidence type="ECO:0000256" key="7">
    <source>
        <dbReference type="ARBA" id="ARBA00022840"/>
    </source>
</evidence>
<dbReference type="FunFam" id="1.20.920.20:FF:000003">
    <property type="entry name" value="Dynein axonemal heavy chain 17"/>
    <property type="match status" value="1"/>
</dbReference>
<dbReference type="OrthoDB" id="10251809at2759"/>
<dbReference type="FunFam" id="1.10.472.130:FF:000001">
    <property type="entry name" value="Dynein, axonemal, heavy chain 9"/>
    <property type="match status" value="1"/>
</dbReference>
<evidence type="ECO:0000256" key="3">
    <source>
        <dbReference type="ARBA" id="ARBA00022490"/>
    </source>
</evidence>
<keyword evidence="6" id="KW-0547">Nucleotide-binding</keyword>
<dbReference type="FunFam" id="1.20.140.100:FF:000007">
    <property type="entry name" value="Dynein axonemal heavy chain 9"/>
    <property type="match status" value="1"/>
</dbReference>
<dbReference type="Gene3D" id="1.10.8.720">
    <property type="entry name" value="Region D6 of dynein motor"/>
    <property type="match status" value="1"/>
</dbReference>
<dbReference type="Pfam" id="PF18198">
    <property type="entry name" value="AAA_lid_11"/>
    <property type="match status" value="1"/>
</dbReference>
<evidence type="ECO:0000256" key="6">
    <source>
        <dbReference type="ARBA" id="ARBA00022741"/>
    </source>
</evidence>
<keyword evidence="11" id="KW-0969">Cilium</keyword>
<evidence type="ECO:0000256" key="13">
    <source>
        <dbReference type="ARBA" id="ARBA00023212"/>
    </source>
</evidence>
<dbReference type="InterPro" id="IPR024743">
    <property type="entry name" value="Dynein_HC_stalk"/>
</dbReference>
<dbReference type="Gene3D" id="6.10.140.1060">
    <property type="match status" value="1"/>
</dbReference>
<dbReference type="InterPro" id="IPR041589">
    <property type="entry name" value="DNAH3_AAA_lid_1"/>
</dbReference>
<dbReference type="Pfam" id="PF17857">
    <property type="entry name" value="AAA_lid_1"/>
    <property type="match status" value="1"/>
</dbReference>
<dbReference type="FunFam" id="1.10.8.710:FF:000002">
    <property type="entry name" value="dynein heavy chain 17, axonemal"/>
    <property type="match status" value="1"/>
</dbReference>
<dbReference type="GO" id="GO:0005524">
    <property type="term" value="F:ATP binding"/>
    <property type="evidence" value="ECO:0007669"/>
    <property type="project" value="UniProtKB-KW"/>
</dbReference>
<keyword evidence="3" id="KW-0963">Cytoplasm</keyword>
<dbReference type="Gene3D" id="3.20.180.20">
    <property type="entry name" value="Dynein heavy chain, N-terminal domain 2"/>
    <property type="match status" value="1"/>
</dbReference>
<keyword evidence="18" id="KW-1185">Reference proteome</keyword>
<dbReference type="GO" id="GO:0045505">
    <property type="term" value="F:dynein intermediate chain binding"/>
    <property type="evidence" value="ECO:0007669"/>
    <property type="project" value="InterPro"/>
</dbReference>
<dbReference type="FunFam" id="1.10.8.720:FF:000002">
    <property type="entry name" value="Dynein heavy chain 9, axonemal"/>
    <property type="match status" value="1"/>
</dbReference>
<accession>A0A7I8W3X0</accession>
<keyword evidence="5" id="KW-0677">Repeat</keyword>
<dbReference type="InterPro" id="IPR042228">
    <property type="entry name" value="Dynein_linker_3"/>
</dbReference>
<dbReference type="Pfam" id="PF12775">
    <property type="entry name" value="AAA_7"/>
    <property type="match status" value="1"/>
</dbReference>
<evidence type="ECO:0000256" key="10">
    <source>
        <dbReference type="ARBA" id="ARBA00023054"/>
    </source>
</evidence>
<dbReference type="Pfam" id="PF08385">
    <property type="entry name" value="DHC_N1"/>
    <property type="match status" value="1"/>
</dbReference>
<dbReference type="Gene3D" id="1.10.8.710">
    <property type="match status" value="1"/>
</dbReference>
<dbReference type="SUPFAM" id="SSF52540">
    <property type="entry name" value="P-loop containing nucleoside triphosphate hydrolases"/>
    <property type="match status" value="4"/>
</dbReference>
<dbReference type="Pfam" id="PF12777">
    <property type="entry name" value="MT"/>
    <property type="match status" value="1"/>
</dbReference>
<keyword evidence="7" id="KW-0067">ATP-binding</keyword>
<feature type="domain" description="AAA+ ATPase" evidence="16">
    <location>
        <begin position="1847"/>
        <end position="1983"/>
    </location>
</feature>
<dbReference type="FunFam" id="3.40.50.300:FF:000049">
    <property type="entry name" value="Dynein, axonemal, heavy chain 5"/>
    <property type="match status" value="1"/>
</dbReference>
<dbReference type="FunFam" id="3.10.490.20:FF:000002">
    <property type="entry name" value="Dynein axonemal heavy chain 17"/>
    <property type="match status" value="1"/>
</dbReference>
<evidence type="ECO:0000256" key="5">
    <source>
        <dbReference type="ARBA" id="ARBA00022737"/>
    </source>
</evidence>
<dbReference type="InterPro" id="IPR026983">
    <property type="entry name" value="DHC"/>
</dbReference>
<evidence type="ECO:0000313" key="18">
    <source>
        <dbReference type="Proteomes" id="UP000549394"/>
    </source>
</evidence>
<dbReference type="FunFam" id="3.40.50.300:FF:001810">
    <property type="entry name" value="Cytoplasmic dynein 2 heavy chain 1"/>
    <property type="match status" value="1"/>
</dbReference>
<reference evidence="17 18" key="1">
    <citation type="submission" date="2020-08" db="EMBL/GenBank/DDBJ databases">
        <authorList>
            <person name="Hejnol A."/>
        </authorList>
    </citation>
    <scope>NUCLEOTIDE SEQUENCE [LARGE SCALE GENOMIC DNA]</scope>
</reference>
<sequence length="4469" mass="512834">MSLVADLEIGDARVEFIGDYVLKTLKFKPDKFAKLWNAEENKQIFMDFFEKPDLQTLVIAATPGGALQAQLDWPAQLKMKACYFVKKNREAINKDSPIRTVTLYGDLSSPMEQLSAFVDEVLFPLLSNEKNHKQWPQVVSQDILRHVHNLKSWVHVVSGQVQGKTLLPLPVGSEKIEDTEEGDEESYDRSVVHAIESVVIDWSHQIRDVLKKDSSQPLLEGLNPGPKVEIEFWKVKAQNLECIFEQLRDPKVRKMANLLEKTDSSYFPAFKDMFRDVTASLQEAQDINLYLKPLRNHFEDMEQADYENLKNMIPPLLHVICLVWANSKHYNKPVRIVVLLQEICNMLIDLTCTFLEPTEIFKGEVEETIVKVKEALDLLAFFKHSYEEHKSKLPEYFKDGSEPIEWQFASPLVFHRYNKFSERVETVHKLMETAMEFIKLEKIEIGGIKGKMLSSQVVQIFDEFNDLFKIFQESTYNAFDPQSCEFLKDYEKFESRIADLDRRLASILCQAFEDCSGLEAVFKLLDIFGSLLDRPLVKEDFNDKYPIIVTMMETCIQDTKTIYDEHIKIKEETGRLPIHKNMANISGGLRWTQELRERISTPMTNFRMLEHRCMESEEAKAVFDHYDLMMKLLGEFEVKLYEEWKAGVDEACSFNLDLPLITRDGDTNLISLNFDPQLVAVLREVKYLQAKDGEEPVEIPESAGKLYERNDNFWQYVNNIDLIIKWYNKVRTTTLEVEFPLIESQLSSLDELLEKAEKDLTWNSENAWDYINDTRDKVHDLESRVQQSKDNVEKIQKMMATWSKIPLFERKEGKNESLLQLDDREEKLNKRYTEIKDTGEKIHELLKKNMELLQAEESSDTWKAYVDYVDEMIVDGFFHTIQCSLDFFLGNTDFAKEITILFEAQMELQVLEMVFKPSLDYGVADGFYDLVDSLVGDIYKQSSLINRLAEHSGHENYQSDLEDMEQLSDMRNDLMERVQNMMTKAGDYRNSFDNYAYLWVDDRQEFMRQFLLYNHVLTTEEIEAHAEEGVPECPPTLDQYKEQIDTYEKIYDEVEAIDSSSIIDKWFRIDAKPFKNALLNIIKRWSLMFKQHLNDHVTNSLRDLSEFIKHVDHGLAQPVEEGDYNGLVTCMGHLMAVKERQAATDDMFEPLKHTIELLKQYDQEMSDEVYQQLQELPELWNNTKKSAITIKQQVAPLQANEVANIRRKAGEFDVNQHKFRETFRKFPPFWYTCEDPYEQIDQMHLAVHELEKDMAALCESASLFEVNVPDYKQLKMCRKELVMLKTLWDYVFVVRSSIEDWKTTPWLDINVEQMDMDCKKFAKDIRSLDKEMRAWDTYTGVEGTVKNMLTSLRAVSDLQNPAIRDRHWQQLMQATGVKFQMDENTTLSDLLSLNLHEFEDEVRNIVDKAVKEMSMEKVLKELRQTWAVMEFEHEKHQRTGVTLLKASEELIETLEDNQVQLQNMLTSKFIAYFLEEVSSWQKKLSTADQVISIWFEVQRTWSHLESIFIGSEDIRSQLPEDSKRFDGIDSDFKELIVEVEGTTNVVEATNKPRLYERLEAIQSELVLCEKALAEYLETKRLAFPRFYFVSSADLLDILSNGNNPVAVSRHLTKLFDSMAQLKFEEDAEGNATKNALAMYSKDGEYVDLANPCECTGQVEVWLNKLLDAQCETVRHEMTEAQSAYEEKPRESWLFDYPAQVALCVTQIWWTTEVNIAFGRLEEGYENALKDYNKKQVQQLNLLISMLIGQLSKGERQKIMTICTIDVHARDVVAKMITNKVDSSQAFMWLSQLRHRWDDKERDCFANICDAQFKYSHEYLGNTPRLVITPLTDRCYITLTQSLHLTMSGAPAGPAGTGKTETTKDLGRALGIMVYVFNCSEQMDYKSIGNIYKGLAQSGAWGCFDEFNRISVEVLSVVAVQVKCIQDAIRDKKKRFNFLGEEINLNPTVGIFITMNPGYAGRTELPENLKALFRPCAMVVPDFELICEIMLVAEGFLEARLLARKFITLYTLCKELLSKQDHYDWGLRAIKSVLVVAGSLKRGDPERPEDQVLMRALRDFNIPKIVTDDLPVFMGLIGDLFPALDVPRKRNPDLEKEVKKAIVQMKLQPEESFILKVVQLQELFEVRHSVFVIGNAGTGKSMVWKSLYKANQNMKKKPVVQDLNPKAVTNDELFGIINPSTREWKDGLFSTIMRDLANLSGDGPKWIVLDGDIDPMWIESLNTVMDDNKILTLASNERIPLTPSMRLLFEISHLKTATPATVSRAGILYINPADLGWNPFVSSWIDTREVQSERANLTILFDKYVPPCLDTLRNRFKKITPIAEISHLQMLCYLLECLLTPENTPPDCPKDLYELYFVFCCVWAFGGAMFQDQLVDYRVEFTKWWTTEFKTVKFPSQGTVFDYFIDKETHKFELWTKRVEKFELDPDIPLQAALVHTAETTRIRFFLDMLVARGRPVMLVGNAGTGKTVLMQDKLNNLPEDYLIANVPFNFYTTSEMLQQVLEKPLEKKAGRNYGPPGTKKLIYFIDDMNMPEVDKYFTVQPHTLIRQHLDYSHWYDRTKLALKEIHNTQYVSCMNPTAGSFTINTRLQRHFSVFAISFPGQDALHTIYNSILSQHLSQGFPQVVQKISSQLVNSALNLHSKITSTFLPTAIKFHYIFNLRDLSNIFQGMLFSLPESIKTTTDLIRLWMHESQRVYRDKLIEDKDMEVFDKLQKEMIKKNFEDIDETATFQQPLIFCHFAQGIGEPKYSHIEGMPELTKLLTEALDSYNEINAAMNLVLFEDAIQHICRINRILESPRGNALLVGVGGSGKQSLSRLAASISSLEVFQITLRKGYSIADLKLDVAGLYQKAGLKGIGMVFLMTDAQVADEKFLVLINDLLASGEIPGLFPDDEIENIISGVRNEVKGAGLQDTRENCWKFFIERVQRMLKVVLCFSPVGSTLRVRGRKFPAVTNCTSIDWFHEWPEQALISVSKRFLSDNELLNEEMCDSISQFMAFVHRSVNEMSSLYLQNEKRYNYTTPKSFLEQIALYQNMLRTKHTELNGKMLRLENGLEKLKSTSSQVDDLKEKLAAQEVELTEKNEAANKLIAVVGAETEKVSKEKAIASEEEQKVSVIAEDVGKKQRDCEEDLARAQPALEAAKEALDTLNKNNLTELKSFGSPPSAVVNVTAAVMVLLANNQPKVPKDRSWKAAKVQMGKVEDFLNSLKNYDKDNIPEHCQKAVTPYLEQEEFNPEFIRSKSLAAAGLSSWVINVMKYYKVFCEVEPKRIALEAANEQLNSAQSKLATIQAKIKSLEEALGKLTAEYEKATAEKLKCQQEADATNRTITLANRLVGGLASENVRWAQSVSDFKEQEKTLPGDVLITTAFLSYVGCFTKQYRTDLLTKYWMPFLGELKTPIPISSIELDPLSMLIDGAVVATWNNEGLPSDRMSTENATILTAAERWPLMIDPQLQGIIWIKNKYGDGLKVVRLGQRGYLDVIEQAVSAGEVVLIENIGENVDPVLDPLLGRNTIKKGRAIKMGDKEVEYNPSFKLILHTKLANPHYKPEMQAQTTLINFTVTRDGLEDQLLAAVVSKERPDLEKTKSDLTRQQNEFKITLKRLEDSLLAKLSTAEGNFLGDYELVENLETTKRTATEIEAQVQQAKITEVEINTAREMYRPAAARASLLYFILNDLNKISPMYQFSLKAFGTVFEKAIDRAESSDEVKQRVANLIDTITFAVSVYTSRGLFEKDKLIFLAQMTFQILLMTKDINPIELDFLLRFPAVPNVTSPVDFLSHLSWGGIKALSNMDEFRNLDRDIEGSAKRWKKFVESECPEKEKLPQEWKNKNALQKLCMMRALRPDRMTYAITYFIEEKMGAKYTEGKSVPFAKSYEETDPATPVFFILSPGVDPLKDVEALGKKLGFTSDQKNFHNISLGQGQEIVAQQAMDEGAKEGHWVILQNVHLVAKWLPTLEKKLEELGASSHANYRVYISAEPAATKDAHIIPQGILESAIKITNEPPTGMFANLHKAFDNFNQDTLEMCAREAEFKAILFALCYFHAVVCERRKFGPQGWNRVYPYNTGDLTISVNVLYNYLEANTKVPWEDLRYLFGEIMYGGHITDDWDRRLCKTYLETYMHPDMLDGELYLAPGFPIPPNSDYKGYHSFIDEVLPPESPYLYGLHPNAEIEFLNTTSDNLFKTVFEMQPRDAGASGGAGVSREEKIKQSLDEIVEKLPDEFNMHEIMGKVPPDERTPYVVVAFQECERMNTLTNEIKRSLKELDLGLKGELTITSDMEELGNALFLDNVPESWSRKAYPSLYGLTVWYADLLQRVKELETWVSDFQLPAAVWLGGFFNPQSFLTAIMQQMARKNEWPLDRMCLQCDVTKKTREDMGGPPREGAYVHGLFMEGARWDMQTGMIQEARLKELAPPMPVMFIKAIPVDRQDLRNMYECPVYKTKQRGPTFVWTFNLKTKEKPGKWTLGGVALLLQT</sequence>
<name>A0A7I8W3X0_9ANNE</name>
<dbReference type="Gene3D" id="3.10.490.20">
    <property type="match status" value="1"/>
</dbReference>
<dbReference type="Gene3D" id="1.10.472.130">
    <property type="match status" value="1"/>
</dbReference>
<organism evidence="17 18">
    <name type="scientific">Dimorphilus gyrociliatus</name>
    <dbReference type="NCBI Taxonomy" id="2664684"/>
    <lineage>
        <taxon>Eukaryota</taxon>
        <taxon>Metazoa</taxon>
        <taxon>Spiralia</taxon>
        <taxon>Lophotrochozoa</taxon>
        <taxon>Annelida</taxon>
        <taxon>Polychaeta</taxon>
        <taxon>Polychaeta incertae sedis</taxon>
        <taxon>Dinophilidae</taxon>
        <taxon>Dimorphilus</taxon>
    </lineage>
</organism>
<dbReference type="EMBL" id="CAJFCJ010000018">
    <property type="protein sequence ID" value="CAD5122792.1"/>
    <property type="molecule type" value="Genomic_DNA"/>
</dbReference>
<dbReference type="PANTHER" id="PTHR45703:SF8">
    <property type="entry name" value="DYNEINS HEAVY CHAIN"/>
    <property type="match status" value="1"/>
</dbReference>
<comment type="subcellular location">
    <subcellularLocation>
        <location evidence="1">Cytoplasm</location>
        <location evidence="1">Cytoskeleton</location>
        <location evidence="1">Flagellum axoneme</location>
    </subcellularLocation>
</comment>
<keyword evidence="9" id="KW-0243">Dynein</keyword>
<evidence type="ECO:0000256" key="4">
    <source>
        <dbReference type="ARBA" id="ARBA00022701"/>
    </source>
</evidence>
<dbReference type="Gene3D" id="1.20.920.20">
    <property type="match status" value="1"/>
</dbReference>
<evidence type="ECO:0000256" key="2">
    <source>
        <dbReference type="ARBA" id="ARBA00008887"/>
    </source>
</evidence>
<dbReference type="FunFam" id="3.40.50.300:FF:000411">
    <property type="entry name" value="dynein heavy chain 17, axonemal"/>
    <property type="match status" value="1"/>
</dbReference>
<dbReference type="InterPro" id="IPR027417">
    <property type="entry name" value="P-loop_NTPase"/>
</dbReference>
<dbReference type="GO" id="GO:0030286">
    <property type="term" value="C:dynein complex"/>
    <property type="evidence" value="ECO:0007669"/>
    <property type="project" value="UniProtKB-KW"/>
</dbReference>
<dbReference type="FunFam" id="1.10.8.1220:FF:000001">
    <property type="entry name" value="Dynein axonemal heavy chain 5"/>
    <property type="match status" value="1"/>
</dbReference>
<dbReference type="GO" id="GO:0005874">
    <property type="term" value="C:microtubule"/>
    <property type="evidence" value="ECO:0007669"/>
    <property type="project" value="UniProtKB-KW"/>
</dbReference>
<dbReference type="Pfam" id="PF17852">
    <property type="entry name" value="Dynein_AAA_lid"/>
    <property type="match status" value="1"/>
</dbReference>
<dbReference type="Proteomes" id="UP000549394">
    <property type="component" value="Unassembled WGS sequence"/>
</dbReference>
<dbReference type="GO" id="GO:0051959">
    <property type="term" value="F:dynein light intermediate chain binding"/>
    <property type="evidence" value="ECO:0007669"/>
    <property type="project" value="InterPro"/>
</dbReference>
<evidence type="ECO:0000256" key="15">
    <source>
        <dbReference type="SAM" id="Coils"/>
    </source>
</evidence>
<dbReference type="InterPro" id="IPR013594">
    <property type="entry name" value="Dynein_heavy_tail"/>
</dbReference>
<dbReference type="SMART" id="SM00382">
    <property type="entry name" value="AAA"/>
    <property type="match status" value="3"/>
</dbReference>
<keyword evidence="12" id="KW-0505">Motor protein</keyword>
<dbReference type="Pfam" id="PF03028">
    <property type="entry name" value="Dynein_heavy"/>
    <property type="match status" value="1"/>
</dbReference>
<dbReference type="InterPro" id="IPR043160">
    <property type="entry name" value="Dynein_C_barrel"/>
</dbReference>
<evidence type="ECO:0000256" key="12">
    <source>
        <dbReference type="ARBA" id="ARBA00023175"/>
    </source>
</evidence>
<dbReference type="Pfam" id="PF18199">
    <property type="entry name" value="Dynein_C"/>
    <property type="match status" value="1"/>
</dbReference>
<dbReference type="PANTHER" id="PTHR45703">
    <property type="entry name" value="DYNEIN HEAVY CHAIN"/>
    <property type="match status" value="1"/>
</dbReference>
<feature type="coiled-coil region" evidence="15">
    <location>
        <begin position="3269"/>
        <end position="3317"/>
    </location>
</feature>
<gene>
    <name evidence="17" type="ORF">DGYR_LOCUS10552</name>
</gene>
<evidence type="ECO:0000259" key="16">
    <source>
        <dbReference type="SMART" id="SM00382"/>
    </source>
</evidence>
<dbReference type="FunFam" id="3.40.50.300:FF:000945">
    <property type="entry name" value="Dynein axonemal heavy chain 9"/>
    <property type="match status" value="1"/>
</dbReference>
<dbReference type="InterPro" id="IPR041466">
    <property type="entry name" value="Dynein_AAA5_ext"/>
</dbReference>
<dbReference type="Gene3D" id="1.10.8.1220">
    <property type="match status" value="1"/>
</dbReference>
<dbReference type="GO" id="GO:0008569">
    <property type="term" value="F:minus-end-directed microtubule motor activity"/>
    <property type="evidence" value="ECO:0007669"/>
    <property type="project" value="InterPro"/>
</dbReference>
<dbReference type="InterPro" id="IPR004273">
    <property type="entry name" value="Dynein_heavy_D6_P-loop"/>
</dbReference>
<dbReference type="Gene3D" id="1.10.287.2620">
    <property type="match status" value="1"/>
</dbReference>
<evidence type="ECO:0000256" key="8">
    <source>
        <dbReference type="ARBA" id="ARBA00022846"/>
    </source>
</evidence>
<dbReference type="InterPro" id="IPR041658">
    <property type="entry name" value="AAA_lid_11"/>
</dbReference>
<dbReference type="InterPro" id="IPR043157">
    <property type="entry name" value="Dynein_AAA1S"/>
</dbReference>
<dbReference type="InterPro" id="IPR042219">
    <property type="entry name" value="AAA_lid_11_sf"/>
</dbReference>
<dbReference type="Gene3D" id="1.20.1270.280">
    <property type="match status" value="1"/>
</dbReference>
<dbReference type="FunFam" id="1.20.920.30:FF:000003">
    <property type="entry name" value="Dynein axonemal heavy chain 17"/>
    <property type="match status" value="1"/>
</dbReference>
<evidence type="ECO:0000256" key="9">
    <source>
        <dbReference type="ARBA" id="ARBA00023017"/>
    </source>
</evidence>
<dbReference type="Gene3D" id="1.20.58.1120">
    <property type="match status" value="1"/>
</dbReference>
<feature type="coiled-coil region" evidence="15">
    <location>
        <begin position="3048"/>
        <end position="3086"/>
    </location>
</feature>
<evidence type="ECO:0000256" key="14">
    <source>
        <dbReference type="ARBA" id="ARBA00023273"/>
    </source>
</evidence>
<dbReference type="InterPro" id="IPR035699">
    <property type="entry name" value="AAA_6"/>
</dbReference>
<dbReference type="FunFam" id="1.20.58.1120:FF:000002">
    <property type="entry name" value="Dynein heavy chain 9, axonemal"/>
    <property type="match status" value="1"/>
</dbReference>
<dbReference type="GO" id="GO:0007018">
    <property type="term" value="P:microtubule-based movement"/>
    <property type="evidence" value="ECO:0007669"/>
    <property type="project" value="InterPro"/>
</dbReference>
<comment type="similarity">
    <text evidence="2">Belongs to the dynein heavy chain family.</text>
</comment>
<dbReference type="Gene3D" id="1.20.140.100">
    <property type="entry name" value="Dynein heavy chain, N-terminal domain 2"/>
    <property type="match status" value="1"/>
</dbReference>
<comment type="caution">
    <text evidence="17">The sequence shown here is derived from an EMBL/GenBank/DDBJ whole genome shotgun (WGS) entry which is preliminary data.</text>
</comment>
<keyword evidence="8" id="KW-0282">Flagellum</keyword>
<dbReference type="Pfam" id="PF08393">
    <property type="entry name" value="DHC_N2"/>
    <property type="match status" value="1"/>
</dbReference>
<evidence type="ECO:0000256" key="11">
    <source>
        <dbReference type="ARBA" id="ARBA00023069"/>
    </source>
</evidence>
<dbReference type="InterPro" id="IPR024317">
    <property type="entry name" value="Dynein_heavy_chain_D4_dom"/>
</dbReference>
<keyword evidence="14" id="KW-0966">Cell projection</keyword>
<dbReference type="GO" id="GO:0097729">
    <property type="term" value="C:9+2 motile cilium"/>
    <property type="evidence" value="ECO:0007669"/>
    <property type="project" value="UniProtKB-ARBA"/>
</dbReference>
<keyword evidence="10 15" id="KW-0175">Coiled coil</keyword>
<protein>
    <submittedName>
        <fullName evidence="17">DgyrCDS11198</fullName>
    </submittedName>
</protein>
<dbReference type="Pfam" id="PF12781">
    <property type="entry name" value="AAA_9"/>
    <property type="match status" value="1"/>
</dbReference>
<dbReference type="InterPro" id="IPR042222">
    <property type="entry name" value="Dynein_2_N"/>
</dbReference>
<dbReference type="Pfam" id="PF12774">
    <property type="entry name" value="AAA_6"/>
    <property type="match status" value="1"/>
</dbReference>
<feature type="coiled-coil region" evidence="15">
    <location>
        <begin position="3583"/>
        <end position="3645"/>
    </location>
</feature>
<dbReference type="FunFam" id="3.20.180.20:FF:000001">
    <property type="entry name" value="Dynein axonemal heavy chain 5"/>
    <property type="match status" value="1"/>
</dbReference>
<dbReference type="FunFam" id="3.40.50.300:FF:000219">
    <property type="entry name" value="Dynein axonemal heavy chain 17"/>
    <property type="match status" value="1"/>
</dbReference>
<dbReference type="InterPro" id="IPR013602">
    <property type="entry name" value="Dynein_heavy_linker"/>
</dbReference>
<feature type="domain" description="AAA+ ATPase" evidence="16">
    <location>
        <begin position="2452"/>
        <end position="2597"/>
    </location>
</feature>
<dbReference type="InterPro" id="IPR041228">
    <property type="entry name" value="Dynein_C"/>
</dbReference>
<dbReference type="Gene3D" id="3.40.50.300">
    <property type="entry name" value="P-loop containing nucleotide triphosphate hydrolases"/>
    <property type="match status" value="5"/>
</dbReference>
<evidence type="ECO:0000313" key="17">
    <source>
        <dbReference type="EMBL" id="CAD5122792.1"/>
    </source>
</evidence>
<dbReference type="InterPro" id="IPR035706">
    <property type="entry name" value="AAA_9"/>
</dbReference>
<dbReference type="FunFam" id="1.10.287.2620:FF:000004">
    <property type="entry name" value="Dynein axonemal heavy chain 17"/>
    <property type="match status" value="1"/>
</dbReference>
<proteinExistence type="inferred from homology"/>
<dbReference type="GO" id="GO:0005930">
    <property type="term" value="C:axoneme"/>
    <property type="evidence" value="ECO:0007669"/>
    <property type="project" value="UniProtKB-ARBA"/>
</dbReference>
<keyword evidence="13" id="KW-0206">Cytoskeleton</keyword>
<keyword evidence="4" id="KW-0493">Microtubule</keyword>